<evidence type="ECO:0000313" key="3">
    <source>
        <dbReference type="Proteomes" id="UP000709295"/>
    </source>
</evidence>
<comment type="caution">
    <text evidence="2">The sequence shown here is derived from an EMBL/GenBank/DDBJ whole genome shotgun (WGS) entry which is preliminary data.</text>
</comment>
<organism evidence="2 3">
    <name type="scientific">Phytophthora aleatoria</name>
    <dbReference type="NCBI Taxonomy" id="2496075"/>
    <lineage>
        <taxon>Eukaryota</taxon>
        <taxon>Sar</taxon>
        <taxon>Stramenopiles</taxon>
        <taxon>Oomycota</taxon>
        <taxon>Peronosporomycetes</taxon>
        <taxon>Peronosporales</taxon>
        <taxon>Peronosporaceae</taxon>
        <taxon>Phytophthora</taxon>
    </lineage>
</organism>
<reference evidence="2" key="1">
    <citation type="submission" date="2021-01" db="EMBL/GenBank/DDBJ databases">
        <title>Phytophthora aleatoria, a newly-described species from Pinus radiata is distinct from Phytophthora cactorum isolates based on comparative genomics.</title>
        <authorList>
            <person name="Mcdougal R."/>
            <person name="Panda P."/>
            <person name="Williams N."/>
            <person name="Studholme D.J."/>
        </authorList>
    </citation>
    <scope>NUCLEOTIDE SEQUENCE</scope>
    <source>
        <strain evidence="2">NZFS 4037</strain>
    </source>
</reference>
<proteinExistence type="predicted"/>
<feature type="signal peptide" evidence="1">
    <location>
        <begin position="1"/>
        <end position="21"/>
    </location>
</feature>
<evidence type="ECO:0000256" key="1">
    <source>
        <dbReference type="SAM" id="SignalP"/>
    </source>
</evidence>
<gene>
    <name evidence="2" type="ORF">JG688_00008933</name>
</gene>
<keyword evidence="3" id="KW-1185">Reference proteome</keyword>
<feature type="chain" id="PRO_5035256781" evidence="1">
    <location>
        <begin position="22"/>
        <end position="401"/>
    </location>
</feature>
<sequence length="401" mass="41320">MLLLKLHVLFVFVVVACTVQAALVDLEVNAVYDAQSSCVAMSNSPVQVIAVPAVLPCSASTACVETPAGSSLFPATVCSVTDGTANGDFIETTLLYLFGSSPYVVVERYNPGQSCDSAGLKEIAAFLADGLCHKTGWTSSYTATRAADGSVMIATYETKLDCIGAITSTLDVTAAQALGQSCAADGTGVADTKIYGTGVTPLYLKASVSFDTTDGSCSPPMVQPTREVMSLTSSTGCTATSFCMGSAAPFSRIACSLFSTYQTDVAAAFGSVPYVIVESYSPGRSCAGTRLASVTVYRADGKCHRTGLASSYSGMRGADGAAMIVTYEAKADCSGQATSTLEVAAAQALGQSCTADANGILDRKIYGNGETPLHLTSMVSYETTWLQVSGGANSRVNNHCN</sequence>
<evidence type="ECO:0000313" key="2">
    <source>
        <dbReference type="EMBL" id="KAG6961736.1"/>
    </source>
</evidence>
<keyword evidence="1" id="KW-0732">Signal</keyword>
<dbReference type="PROSITE" id="PS51257">
    <property type="entry name" value="PROKAR_LIPOPROTEIN"/>
    <property type="match status" value="1"/>
</dbReference>
<dbReference type="PANTHER" id="PTHR33714:SF3">
    <property type="entry name" value="COUNTING FACTOR-ASSOCIATED PROTEIN A-RELATED"/>
    <property type="match status" value="1"/>
</dbReference>
<protein>
    <submittedName>
        <fullName evidence="2">Uncharacterized protein</fullName>
    </submittedName>
</protein>
<dbReference type="AlphaFoldDB" id="A0A8J5IUD6"/>
<dbReference type="EMBL" id="JAENGY010000493">
    <property type="protein sequence ID" value="KAG6961736.1"/>
    <property type="molecule type" value="Genomic_DNA"/>
</dbReference>
<accession>A0A8J5IUD6</accession>
<name>A0A8J5IUD6_9STRA</name>
<dbReference type="PANTHER" id="PTHR33714">
    <property type="entry name" value="COUNTING FACTOR-ASSOCIATED PROTEIN A-RELATED"/>
    <property type="match status" value="1"/>
</dbReference>
<dbReference type="Proteomes" id="UP000709295">
    <property type="component" value="Unassembled WGS sequence"/>
</dbReference>